<feature type="compositionally biased region" description="Polar residues" evidence="2">
    <location>
        <begin position="1"/>
        <end position="15"/>
    </location>
</feature>
<dbReference type="GO" id="GO:0031629">
    <property type="term" value="P:synaptic vesicle fusion to presynaptic active zone membrane"/>
    <property type="evidence" value="ECO:0007669"/>
    <property type="project" value="TreeGrafter"/>
</dbReference>
<dbReference type="PANTHER" id="PTHR19305">
    <property type="entry name" value="SYNAPTOSOMAL ASSOCIATED PROTEIN"/>
    <property type="match status" value="1"/>
</dbReference>
<dbReference type="GO" id="GO:0019905">
    <property type="term" value="F:syntaxin binding"/>
    <property type="evidence" value="ECO:0007669"/>
    <property type="project" value="TreeGrafter"/>
</dbReference>
<feature type="region of interest" description="Disordered" evidence="2">
    <location>
        <begin position="1"/>
        <end position="54"/>
    </location>
</feature>
<dbReference type="GO" id="GO:0031201">
    <property type="term" value="C:SNARE complex"/>
    <property type="evidence" value="ECO:0007669"/>
    <property type="project" value="TreeGrafter"/>
</dbReference>
<evidence type="ECO:0000256" key="2">
    <source>
        <dbReference type="SAM" id="MobiDB-lite"/>
    </source>
</evidence>
<feature type="domain" description="T-SNARE coiled-coil homology" evidence="3">
    <location>
        <begin position="115"/>
        <end position="148"/>
    </location>
</feature>
<dbReference type="GO" id="GO:0016082">
    <property type="term" value="P:synaptic vesicle priming"/>
    <property type="evidence" value="ECO:0007669"/>
    <property type="project" value="TreeGrafter"/>
</dbReference>
<name>A0AAF3EL34_9BILA</name>
<evidence type="ECO:0000256" key="1">
    <source>
        <dbReference type="SAM" id="Coils"/>
    </source>
</evidence>
<evidence type="ECO:0000259" key="3">
    <source>
        <dbReference type="PROSITE" id="PS50192"/>
    </source>
</evidence>
<feature type="compositionally biased region" description="Polar residues" evidence="2">
    <location>
        <begin position="30"/>
        <end position="39"/>
    </location>
</feature>
<dbReference type="GO" id="GO:0098793">
    <property type="term" value="C:presynapse"/>
    <property type="evidence" value="ECO:0007669"/>
    <property type="project" value="GOC"/>
</dbReference>
<dbReference type="AlphaFoldDB" id="A0AAF3EL34"/>
<sequence>MTTSARHLSIPSSSGHGMPKPSSSAPSSPTTLRPKQGSSPSPPTIRKKAVKSTDQVPDLLDVPQENKPHFHQKLKLKIIDFDAEIEKMKNDSVNASRQMVFDIEVANMEGIRALSMLEEQDEKLDQIQTDLETIHNDMSEVKKDIGKMNRVLGCIPKKILSCIPISKCSRSNTADFEVYRRASQPAIQVSLKKNKLHEKRSETPTHRLTGDSAAEDELEANLRQANEGVNNLRHLSIDIHSQLMIQDPKLNMLVSMAENSSAALGGAHKEVKKLIGD</sequence>
<accession>A0AAF3EL34</accession>
<dbReference type="Proteomes" id="UP000887575">
    <property type="component" value="Unassembled WGS sequence"/>
</dbReference>
<dbReference type="SMART" id="SM00397">
    <property type="entry name" value="t_SNARE"/>
    <property type="match status" value="1"/>
</dbReference>
<protein>
    <submittedName>
        <fullName evidence="5">t-SNARE coiled-coil homology domain-containing protein</fullName>
    </submittedName>
</protein>
<dbReference type="WBParaSite" id="MBELARI_LOCUS14751">
    <property type="protein sequence ID" value="MBELARI_LOCUS14751"/>
    <property type="gene ID" value="MBELARI_LOCUS14751"/>
</dbReference>
<dbReference type="GO" id="GO:0005484">
    <property type="term" value="F:SNAP receptor activity"/>
    <property type="evidence" value="ECO:0007669"/>
    <property type="project" value="TreeGrafter"/>
</dbReference>
<dbReference type="SUPFAM" id="SSF58038">
    <property type="entry name" value="SNARE fusion complex"/>
    <property type="match status" value="2"/>
</dbReference>
<reference evidence="5" key="1">
    <citation type="submission" date="2024-02" db="UniProtKB">
        <authorList>
            <consortium name="WormBaseParasite"/>
        </authorList>
    </citation>
    <scope>IDENTIFICATION</scope>
</reference>
<dbReference type="Gene3D" id="1.20.5.110">
    <property type="match status" value="2"/>
</dbReference>
<dbReference type="PANTHER" id="PTHR19305:SF10">
    <property type="entry name" value="T-SNARE PROTEIN AEX-4"/>
    <property type="match status" value="1"/>
</dbReference>
<feature type="coiled-coil region" evidence="1">
    <location>
        <begin position="117"/>
        <end position="144"/>
    </location>
</feature>
<dbReference type="InterPro" id="IPR000727">
    <property type="entry name" value="T_SNARE_dom"/>
</dbReference>
<organism evidence="4 5">
    <name type="scientific">Mesorhabditis belari</name>
    <dbReference type="NCBI Taxonomy" id="2138241"/>
    <lineage>
        <taxon>Eukaryota</taxon>
        <taxon>Metazoa</taxon>
        <taxon>Ecdysozoa</taxon>
        <taxon>Nematoda</taxon>
        <taxon>Chromadorea</taxon>
        <taxon>Rhabditida</taxon>
        <taxon>Rhabditina</taxon>
        <taxon>Rhabditomorpha</taxon>
        <taxon>Rhabditoidea</taxon>
        <taxon>Rhabditidae</taxon>
        <taxon>Mesorhabditinae</taxon>
        <taxon>Mesorhabditis</taxon>
    </lineage>
</organism>
<feature type="compositionally biased region" description="Low complexity" evidence="2">
    <location>
        <begin position="19"/>
        <end position="29"/>
    </location>
</feature>
<evidence type="ECO:0000313" key="5">
    <source>
        <dbReference type="WBParaSite" id="MBELARI_LOCUS14751"/>
    </source>
</evidence>
<dbReference type="GO" id="GO:0005886">
    <property type="term" value="C:plasma membrane"/>
    <property type="evidence" value="ECO:0007669"/>
    <property type="project" value="TreeGrafter"/>
</dbReference>
<keyword evidence="4" id="KW-1185">Reference proteome</keyword>
<proteinExistence type="predicted"/>
<keyword evidence="1" id="KW-0175">Coiled coil</keyword>
<evidence type="ECO:0000313" key="4">
    <source>
        <dbReference type="Proteomes" id="UP000887575"/>
    </source>
</evidence>
<feature type="domain" description="T-SNARE coiled-coil homology" evidence="3">
    <location>
        <begin position="212"/>
        <end position="274"/>
    </location>
</feature>
<dbReference type="PROSITE" id="PS50192">
    <property type="entry name" value="T_SNARE"/>
    <property type="match status" value="2"/>
</dbReference>